<evidence type="ECO:0000313" key="2">
    <source>
        <dbReference type="Proteomes" id="UP001055439"/>
    </source>
</evidence>
<dbReference type="EMBL" id="CP097506">
    <property type="protein sequence ID" value="URD95629.1"/>
    <property type="molecule type" value="Genomic_DNA"/>
</dbReference>
<dbReference type="AlphaFoldDB" id="A0A9E7FG66"/>
<protein>
    <submittedName>
        <fullName evidence="1">Uncharacterized protein</fullName>
    </submittedName>
</protein>
<proteinExistence type="predicted"/>
<dbReference type="Proteomes" id="UP001055439">
    <property type="component" value="Chromosome 4"/>
</dbReference>
<reference evidence="1" key="1">
    <citation type="submission" date="2022-05" db="EMBL/GenBank/DDBJ databases">
        <title>The Musa troglodytarum L. genome provides insights into the mechanism of non-climacteric behaviour and enrichment of carotenoids.</title>
        <authorList>
            <person name="Wang J."/>
        </authorList>
    </citation>
    <scope>NUCLEOTIDE SEQUENCE</scope>
    <source>
        <tissue evidence="1">Leaf</tissue>
    </source>
</reference>
<sequence>MGNKRTTRNSFLQSHSMASVLWRCVVFLHAFFTALEHVMHGPLASDFHSDHCNLLLLLLVVAREAVQPVPVVLSRFAGDVSDEARNFAALAFCLCDSRTMTL</sequence>
<name>A0A9E7FG66_9LILI</name>
<keyword evidence="2" id="KW-1185">Reference proteome</keyword>
<organism evidence="1 2">
    <name type="scientific">Musa troglodytarum</name>
    <name type="common">fe'i banana</name>
    <dbReference type="NCBI Taxonomy" id="320322"/>
    <lineage>
        <taxon>Eukaryota</taxon>
        <taxon>Viridiplantae</taxon>
        <taxon>Streptophyta</taxon>
        <taxon>Embryophyta</taxon>
        <taxon>Tracheophyta</taxon>
        <taxon>Spermatophyta</taxon>
        <taxon>Magnoliopsida</taxon>
        <taxon>Liliopsida</taxon>
        <taxon>Zingiberales</taxon>
        <taxon>Musaceae</taxon>
        <taxon>Musa</taxon>
    </lineage>
</organism>
<evidence type="ECO:0000313" key="1">
    <source>
        <dbReference type="EMBL" id="URD95629.1"/>
    </source>
</evidence>
<gene>
    <name evidence="1" type="ORF">MUK42_08443</name>
</gene>
<accession>A0A9E7FG66</accession>